<evidence type="ECO:0000256" key="4">
    <source>
        <dbReference type="ARBA" id="ARBA00023004"/>
    </source>
</evidence>
<evidence type="ECO:0000313" key="6">
    <source>
        <dbReference type="EMBL" id="ASQ30643.1"/>
    </source>
</evidence>
<gene>
    <name evidence="6" type="ORF">CAV_0985</name>
</gene>
<evidence type="ECO:0000313" key="7">
    <source>
        <dbReference type="Proteomes" id="UP000201169"/>
    </source>
</evidence>
<accession>A0A222MXF6</accession>
<keyword evidence="3" id="KW-0479">Metal-binding</keyword>
<keyword evidence="2" id="KW-0561">Oxygen transport</keyword>
<organism evidence="6 7">
    <name type="scientific">Campylobacter avium LMG 24591</name>
    <dbReference type="NCBI Taxonomy" id="522484"/>
    <lineage>
        <taxon>Bacteria</taxon>
        <taxon>Pseudomonadati</taxon>
        <taxon>Campylobacterota</taxon>
        <taxon>Epsilonproteobacteria</taxon>
        <taxon>Campylobacterales</taxon>
        <taxon>Campylobacteraceae</taxon>
        <taxon>Campylobacter</taxon>
    </lineage>
</organism>
<evidence type="ECO:0000256" key="3">
    <source>
        <dbReference type="ARBA" id="ARBA00022723"/>
    </source>
</evidence>
<dbReference type="InterPro" id="IPR035938">
    <property type="entry name" value="Hemerythrin-like_sf"/>
</dbReference>
<evidence type="ECO:0000256" key="1">
    <source>
        <dbReference type="ARBA" id="ARBA00010587"/>
    </source>
</evidence>
<dbReference type="PANTHER" id="PTHR37164">
    <property type="entry name" value="BACTERIOHEMERYTHRIN"/>
    <property type="match status" value="1"/>
</dbReference>
<evidence type="ECO:0000256" key="2">
    <source>
        <dbReference type="ARBA" id="ARBA00022621"/>
    </source>
</evidence>
<dbReference type="GO" id="GO:0046872">
    <property type="term" value="F:metal ion binding"/>
    <property type="evidence" value="ECO:0007669"/>
    <property type="project" value="UniProtKB-KW"/>
</dbReference>
<reference evidence="6 7" key="1">
    <citation type="submission" date="2017-07" db="EMBL/GenBank/DDBJ databases">
        <title>Analysis of two Campylobacter avium genomes and identification of a novel hippuricase gene.</title>
        <authorList>
            <person name="Miller W.G."/>
            <person name="Chapman M.H."/>
            <person name="Yee E."/>
            <person name="Revez J."/>
            <person name="Bono J.L."/>
            <person name="Rossi M."/>
        </authorList>
    </citation>
    <scope>NUCLEOTIDE SEQUENCE [LARGE SCALE GENOMIC DNA]</scope>
    <source>
        <strain evidence="6 7">LMG 24591</strain>
    </source>
</reference>
<comment type="similarity">
    <text evidence="1">Belongs to the hemerythrin family.</text>
</comment>
<dbReference type="InterPro" id="IPR012827">
    <property type="entry name" value="Hemerythrin_metal-bd"/>
</dbReference>
<dbReference type="NCBIfam" id="TIGR02481">
    <property type="entry name" value="hemeryth_dom"/>
    <property type="match status" value="1"/>
</dbReference>
<dbReference type="Proteomes" id="UP000201169">
    <property type="component" value="Chromosome"/>
</dbReference>
<sequence>MSIVWSKDFSIKNLELDEQHQIIFDITHEAYELAKRANEENLSKEDEAQIKEGLKGLIYRIFEYMKVHFKDEEKYMKELEFPLLEQHIKQHRELISKTKELLYLGADLKNFATEFKNFTTGWILEHFVNGDAWITNYKYKAFHVSEIHCSLESYKKLHNMKQDLNSQKHFTYICACKLKLTHIAQSIHDELLQKETVLKCDDCGQILVFLQDEIDEDSGNFASLKKELEELSI</sequence>
<dbReference type="GO" id="GO:0005344">
    <property type="term" value="F:oxygen carrier activity"/>
    <property type="evidence" value="ECO:0007669"/>
    <property type="project" value="UniProtKB-KW"/>
</dbReference>
<dbReference type="CDD" id="cd12107">
    <property type="entry name" value="Hemerythrin"/>
    <property type="match status" value="1"/>
</dbReference>
<dbReference type="SUPFAM" id="SSF47188">
    <property type="entry name" value="Hemerythrin-like"/>
    <property type="match status" value="1"/>
</dbReference>
<feature type="domain" description="Hemerythrin-like" evidence="5">
    <location>
        <begin position="16"/>
        <end position="127"/>
    </location>
</feature>
<dbReference type="PROSITE" id="PS00550">
    <property type="entry name" value="HEMERYTHRINS"/>
    <property type="match status" value="1"/>
</dbReference>
<dbReference type="EMBL" id="CP022347">
    <property type="protein sequence ID" value="ASQ30643.1"/>
    <property type="molecule type" value="Genomic_DNA"/>
</dbReference>
<dbReference type="RefSeq" id="WP_094325394.1">
    <property type="nucleotide sequence ID" value="NZ_CP022347.1"/>
</dbReference>
<protein>
    <submittedName>
        <fullName evidence="6">Hemerythrin-like metal-binding domain protein</fullName>
    </submittedName>
</protein>
<keyword evidence="4" id="KW-0408">Iron</keyword>
<dbReference type="KEGG" id="cavi:CAV_0985"/>
<keyword evidence="7" id="KW-1185">Reference proteome</keyword>
<evidence type="ECO:0000259" key="5">
    <source>
        <dbReference type="Pfam" id="PF01814"/>
    </source>
</evidence>
<proteinExistence type="inferred from homology"/>
<keyword evidence="2" id="KW-0813">Transport</keyword>
<dbReference type="InterPro" id="IPR012312">
    <property type="entry name" value="Hemerythrin-like"/>
</dbReference>
<dbReference type="PANTHER" id="PTHR37164:SF1">
    <property type="entry name" value="BACTERIOHEMERYTHRIN"/>
    <property type="match status" value="1"/>
</dbReference>
<dbReference type="OrthoDB" id="9774644at2"/>
<dbReference type="Pfam" id="PF01814">
    <property type="entry name" value="Hemerythrin"/>
    <property type="match status" value="1"/>
</dbReference>
<name>A0A222MXF6_9BACT</name>
<dbReference type="InterPro" id="IPR016131">
    <property type="entry name" value="Haemerythrin_Fe_BS"/>
</dbReference>
<dbReference type="Gene3D" id="1.20.120.50">
    <property type="entry name" value="Hemerythrin-like"/>
    <property type="match status" value="1"/>
</dbReference>
<dbReference type="InterPro" id="IPR050669">
    <property type="entry name" value="Hemerythrin"/>
</dbReference>
<dbReference type="AlphaFoldDB" id="A0A222MXF6"/>